<evidence type="ECO:0000313" key="2">
    <source>
        <dbReference type="Proteomes" id="UP000178197"/>
    </source>
</evidence>
<dbReference type="AlphaFoldDB" id="A0A1F8FKI5"/>
<dbReference type="EMBL" id="MGJT01000005">
    <property type="protein sequence ID" value="OGN13551.1"/>
    <property type="molecule type" value="Genomic_DNA"/>
</dbReference>
<gene>
    <name evidence="1" type="ORF">A3C71_02580</name>
</gene>
<name>A0A1F8FKI5_9BACT</name>
<organism evidence="1 2">
    <name type="scientific">Candidatus Yanofskybacteria bacterium RIFCSPHIGHO2_02_FULL_43_15c</name>
    <dbReference type="NCBI Taxonomy" id="1802679"/>
    <lineage>
        <taxon>Bacteria</taxon>
        <taxon>Candidatus Yanofskyibacteriota</taxon>
    </lineage>
</organism>
<comment type="caution">
    <text evidence="1">The sequence shown here is derived from an EMBL/GenBank/DDBJ whole genome shotgun (WGS) entry which is preliminary data.</text>
</comment>
<protein>
    <submittedName>
        <fullName evidence="1">Uncharacterized protein</fullName>
    </submittedName>
</protein>
<reference evidence="1 2" key="1">
    <citation type="journal article" date="2016" name="Nat. Commun.">
        <title>Thousands of microbial genomes shed light on interconnected biogeochemical processes in an aquifer system.</title>
        <authorList>
            <person name="Anantharaman K."/>
            <person name="Brown C.T."/>
            <person name="Hug L.A."/>
            <person name="Sharon I."/>
            <person name="Castelle C.J."/>
            <person name="Probst A.J."/>
            <person name="Thomas B.C."/>
            <person name="Singh A."/>
            <person name="Wilkins M.J."/>
            <person name="Karaoz U."/>
            <person name="Brodie E.L."/>
            <person name="Williams K.H."/>
            <person name="Hubbard S.S."/>
            <person name="Banfield J.F."/>
        </authorList>
    </citation>
    <scope>NUCLEOTIDE SEQUENCE [LARGE SCALE GENOMIC DNA]</scope>
</reference>
<accession>A0A1F8FKI5</accession>
<evidence type="ECO:0000313" key="1">
    <source>
        <dbReference type="EMBL" id="OGN13551.1"/>
    </source>
</evidence>
<proteinExistence type="predicted"/>
<sequence length="120" mass="14046">MKTQQTTTAKDILEIIQKRKAAKGKKIRWFLDSTTSGKLIRARIGQRIFCPITFYCYLTTGRFFNEFHPFSAGRRSHIAYDEICKMIRVADHADHDKVLRKKLLRATNLLKQARKNGEQF</sequence>
<dbReference type="Proteomes" id="UP000178197">
    <property type="component" value="Unassembled WGS sequence"/>
</dbReference>